<dbReference type="RefSeq" id="XP_015660099.1">
    <property type="nucleotide sequence ID" value="XM_015801479.1"/>
</dbReference>
<dbReference type="EMBL" id="LGTL01000006">
    <property type="protein sequence ID" value="KPA81660.1"/>
    <property type="molecule type" value="Genomic_DNA"/>
</dbReference>
<proteinExistence type="predicted"/>
<evidence type="ECO:0000313" key="4">
    <source>
        <dbReference type="EMBL" id="KPA81662.1"/>
    </source>
</evidence>
<dbReference type="RefSeq" id="XP_015660101.1">
    <property type="nucleotide sequence ID" value="XM_015801481.1"/>
</dbReference>
<keyword evidence="1" id="KW-1133">Transmembrane helix</keyword>
<feature type="chain" id="PRO_5010918087" description="GOLD domain-containing protein" evidence="2">
    <location>
        <begin position="26"/>
        <end position="238"/>
    </location>
</feature>
<comment type="caution">
    <text evidence="4">The sequence shown here is derived from an EMBL/GenBank/DDBJ whole genome shotgun (WGS) entry which is preliminary data.</text>
</comment>
<name>A0A0N0DWD3_LEPPY</name>
<dbReference type="AlphaFoldDB" id="A0A0N0DWD3"/>
<feature type="signal peptide" evidence="2">
    <location>
        <begin position="1"/>
        <end position="25"/>
    </location>
</feature>
<evidence type="ECO:0000256" key="1">
    <source>
        <dbReference type="SAM" id="Phobius"/>
    </source>
</evidence>
<dbReference type="Pfam" id="PF01105">
    <property type="entry name" value="EMP24_GP25L"/>
    <property type="match status" value="1"/>
</dbReference>
<protein>
    <recommendedName>
        <fullName evidence="3">GOLD domain-containing protein</fullName>
    </recommendedName>
</protein>
<keyword evidence="5" id="KW-1185">Reference proteome</keyword>
<dbReference type="VEuPathDB" id="TriTrypDB:LpyrH10_06_3470"/>
<keyword evidence="1" id="KW-0472">Membrane</keyword>
<sequence length="238" mass="27067">MMIPFTKQLALVLVALLALATGTASAGSSYFLFSGVYVKLLPGRELCLNYNAYRDPQEDPVTVAFQHRCIDVRLATVRTKLYAPSAEPGKRGREIPLNEFVDTFGDNTQILFKAEQTGTYKMCFLLPLMKPAMRFEMSFSAVNDVVEPPTLEDDAFVVDKPPEVQDYADRLQMLNLSLETTVDELRMYETRRYFFDHTTRSAFNLCLLSVVLNIVIAVGVSLWSERYLEKFYVKQKIA</sequence>
<organism evidence="4 5">
    <name type="scientific">Leptomonas pyrrhocoris</name>
    <name type="common">Firebug parasite</name>
    <dbReference type="NCBI Taxonomy" id="157538"/>
    <lineage>
        <taxon>Eukaryota</taxon>
        <taxon>Discoba</taxon>
        <taxon>Euglenozoa</taxon>
        <taxon>Kinetoplastea</taxon>
        <taxon>Metakinetoplastina</taxon>
        <taxon>Trypanosomatida</taxon>
        <taxon>Trypanosomatidae</taxon>
        <taxon>Leishmaniinae</taxon>
        <taxon>Leptomonas</taxon>
    </lineage>
</organism>
<dbReference type="EMBL" id="LGTL01000006">
    <property type="protein sequence ID" value="KPA81662.1"/>
    <property type="molecule type" value="Genomic_DNA"/>
</dbReference>
<dbReference type="InterPro" id="IPR009038">
    <property type="entry name" value="GOLD_dom"/>
</dbReference>
<feature type="transmembrane region" description="Helical" evidence="1">
    <location>
        <begin position="202"/>
        <end position="224"/>
    </location>
</feature>
<accession>A0A0N0DWD3</accession>
<gene>
    <name evidence="4" type="ORF">ABB37_03977</name>
</gene>
<dbReference type="RefSeq" id="XP_015660102.1">
    <property type="nucleotide sequence ID" value="XM_015801482.1"/>
</dbReference>
<evidence type="ECO:0000256" key="2">
    <source>
        <dbReference type="SAM" id="SignalP"/>
    </source>
</evidence>
<reference evidence="4 5" key="1">
    <citation type="submission" date="2015-07" db="EMBL/GenBank/DDBJ databases">
        <title>High-quality genome of monoxenous trypanosomatid Leptomonas pyrrhocoris.</title>
        <authorList>
            <person name="Flegontov P."/>
            <person name="Butenko A."/>
            <person name="Firsov S."/>
            <person name="Vlcek C."/>
            <person name="Logacheva M.D."/>
            <person name="Field M."/>
            <person name="Filatov D."/>
            <person name="Flegontova O."/>
            <person name="Gerasimov E."/>
            <person name="Jackson A.P."/>
            <person name="Kelly S."/>
            <person name="Opperdoes F."/>
            <person name="O'Reilly A."/>
            <person name="Votypka J."/>
            <person name="Yurchenko V."/>
            <person name="Lukes J."/>
        </authorList>
    </citation>
    <scope>NUCLEOTIDE SEQUENCE [LARGE SCALE GENOMIC DNA]</scope>
    <source>
        <strain evidence="4">H10</strain>
    </source>
</reference>
<dbReference type="EMBL" id="LGTL01000006">
    <property type="protein sequence ID" value="KPA81661.1"/>
    <property type="molecule type" value="Genomic_DNA"/>
</dbReference>
<dbReference type="RefSeq" id="XP_015660100.1">
    <property type="nucleotide sequence ID" value="XM_015801480.1"/>
</dbReference>
<dbReference type="EMBL" id="LGTL01000006">
    <property type="protein sequence ID" value="KPA81664.1"/>
    <property type="molecule type" value="Genomic_DNA"/>
</dbReference>
<dbReference type="OrthoDB" id="269988at2759"/>
<evidence type="ECO:0000313" key="5">
    <source>
        <dbReference type="Proteomes" id="UP000037923"/>
    </source>
</evidence>
<dbReference type="EMBL" id="LGTL01000006">
    <property type="protein sequence ID" value="KPA81663.1"/>
    <property type="molecule type" value="Genomic_DNA"/>
</dbReference>
<feature type="domain" description="GOLD" evidence="3">
    <location>
        <begin position="35"/>
        <end position="233"/>
    </location>
</feature>
<dbReference type="Proteomes" id="UP000037923">
    <property type="component" value="Unassembled WGS sequence"/>
</dbReference>
<dbReference type="GeneID" id="26904268"/>
<keyword evidence="1" id="KW-0812">Transmembrane</keyword>
<dbReference type="RefSeq" id="XP_015660103.1">
    <property type="nucleotide sequence ID" value="XM_015801483.1"/>
</dbReference>
<dbReference type="OMA" id="KYLERFF"/>
<keyword evidence="2" id="KW-0732">Signal</keyword>
<dbReference type="SMART" id="SM01190">
    <property type="entry name" value="EMP24_GP25L"/>
    <property type="match status" value="1"/>
</dbReference>
<evidence type="ECO:0000259" key="3">
    <source>
        <dbReference type="SMART" id="SM01190"/>
    </source>
</evidence>